<evidence type="ECO:0000256" key="4">
    <source>
        <dbReference type="ARBA" id="ARBA00023136"/>
    </source>
</evidence>
<keyword evidence="2" id="KW-1134">Transmembrane beta strand</keyword>
<comment type="subcellular location">
    <subcellularLocation>
        <location evidence="1">Cell outer membrane</location>
    </subcellularLocation>
</comment>
<evidence type="ECO:0000256" key="7">
    <source>
        <dbReference type="SAM" id="MobiDB-lite"/>
    </source>
</evidence>
<evidence type="ECO:0000313" key="8">
    <source>
        <dbReference type="EMBL" id="TWT87936.1"/>
    </source>
</evidence>
<dbReference type="GO" id="GO:0015562">
    <property type="term" value="F:efflux transmembrane transporter activity"/>
    <property type="evidence" value="ECO:0007669"/>
    <property type="project" value="InterPro"/>
</dbReference>
<comment type="caution">
    <text evidence="8">The sequence shown here is derived from an EMBL/GenBank/DDBJ whole genome shotgun (WGS) entry which is preliminary data.</text>
</comment>
<organism evidence="8 9">
    <name type="scientific">Neorhodopirellula pilleata</name>
    <dbReference type="NCBI Taxonomy" id="2714738"/>
    <lineage>
        <taxon>Bacteria</taxon>
        <taxon>Pseudomonadati</taxon>
        <taxon>Planctomycetota</taxon>
        <taxon>Planctomycetia</taxon>
        <taxon>Pirellulales</taxon>
        <taxon>Pirellulaceae</taxon>
        <taxon>Neorhodopirellula</taxon>
    </lineage>
</organism>
<evidence type="ECO:0000256" key="6">
    <source>
        <dbReference type="SAM" id="Coils"/>
    </source>
</evidence>
<name>A0A5C5ZLD2_9BACT</name>
<feature type="region of interest" description="Disordered" evidence="7">
    <location>
        <begin position="651"/>
        <end position="672"/>
    </location>
</feature>
<evidence type="ECO:0000256" key="3">
    <source>
        <dbReference type="ARBA" id="ARBA00022692"/>
    </source>
</evidence>
<dbReference type="AlphaFoldDB" id="A0A5C5ZLD2"/>
<dbReference type="PANTHER" id="PTHR30026:SF23">
    <property type="entry name" value="TO APRF-PUTATIVE OUTER MEMBRANE EFFLUX PROTEIN OR SECRETED ALKALINE PHOSPHATASE-RELATED"/>
    <property type="match status" value="1"/>
</dbReference>
<dbReference type="SUPFAM" id="SSF56954">
    <property type="entry name" value="Outer membrane efflux proteins (OEP)"/>
    <property type="match status" value="1"/>
</dbReference>
<dbReference type="Proteomes" id="UP000316213">
    <property type="component" value="Unassembled WGS sequence"/>
</dbReference>
<keyword evidence="3" id="KW-0812">Transmembrane</keyword>
<keyword evidence="9" id="KW-1185">Reference proteome</keyword>
<dbReference type="GO" id="GO:0009279">
    <property type="term" value="C:cell outer membrane"/>
    <property type="evidence" value="ECO:0007669"/>
    <property type="project" value="UniProtKB-SubCell"/>
</dbReference>
<keyword evidence="6" id="KW-0175">Coiled coil</keyword>
<dbReference type="OrthoDB" id="234964at2"/>
<evidence type="ECO:0000256" key="5">
    <source>
        <dbReference type="ARBA" id="ARBA00023237"/>
    </source>
</evidence>
<protein>
    <submittedName>
        <fullName evidence="8">Outer membrane efflux protein</fullName>
    </submittedName>
</protein>
<gene>
    <name evidence="8" type="ORF">Pla100_57880</name>
</gene>
<evidence type="ECO:0000313" key="9">
    <source>
        <dbReference type="Proteomes" id="UP000316213"/>
    </source>
</evidence>
<dbReference type="EMBL" id="SJPM01000023">
    <property type="protein sequence ID" value="TWT87936.1"/>
    <property type="molecule type" value="Genomic_DNA"/>
</dbReference>
<evidence type="ECO:0000256" key="2">
    <source>
        <dbReference type="ARBA" id="ARBA00022452"/>
    </source>
</evidence>
<feature type="coiled-coil region" evidence="6">
    <location>
        <begin position="352"/>
        <end position="379"/>
    </location>
</feature>
<accession>A0A5C5ZLD2</accession>
<keyword evidence="4" id="KW-0472">Membrane</keyword>
<dbReference type="GO" id="GO:1990281">
    <property type="term" value="C:efflux pump complex"/>
    <property type="evidence" value="ECO:0007669"/>
    <property type="project" value="TreeGrafter"/>
</dbReference>
<sequence length="695" mass="76894">MLRPKLSRRFNFSTLALRRVLDRVVSGYLNRFVSKTTFLRGVIVMSALVGRWGWDGNAAEPPWPSADLAIFLNSQIDPEDSLSLPEESIATIEPTRPGTTPERMVEPSTGHSAVSTVDASTQWWWQSHVHDYLLDTPDMIQVDIPTLLTNTLQSSPRISAISRRTSIAYEQIIQQQAVFDPAMLLDTGYGRVNDPVGSTLTTGGPPRLIQDSFSATAGIQKLTQLGTQIDLSQEIGTLQSNSVFFDPAHQGNSRLSLSITQPLMATSGRVYNLRLVTQASIDSRIAWQQLRVDLENHLIETLSAFWRLYERRAQLVQQRALIQRGKLLAQMVTARADFDSGPLQQVKITRRLASDRDRLLELEAEVNRLQVRLKTLVGDPALTVTNDALELIPLADPSLPSESFHVRDCVVRGLEHRADILAATQQLSAAGLEVSITSNELMPRLNAVIDAYLAGLNGSNNIGQSLVDQYSEGGPGITAALTYNLPWGRRAAKSRHREACYRYQQRSEELRETLLVARREIESALIKLKASEALRESRAATLSASAREEAIATRRWETLAGDGGPMALVLEDLLETQKRRTDAEQSYVSAQINYVLDLVALQQAMGTFLIREGIEPVRGSSTSMVEVIQTAPIREDNYPMEVWVNERSERMPISSPAPFNPASDQSPLGIRPSLGIASESGLLEFEPAADLNEGE</sequence>
<dbReference type="GO" id="GO:0015288">
    <property type="term" value="F:porin activity"/>
    <property type="evidence" value="ECO:0007669"/>
    <property type="project" value="TreeGrafter"/>
</dbReference>
<dbReference type="InterPro" id="IPR051906">
    <property type="entry name" value="TolC-like"/>
</dbReference>
<dbReference type="PANTHER" id="PTHR30026">
    <property type="entry name" value="OUTER MEMBRANE PROTEIN TOLC"/>
    <property type="match status" value="1"/>
</dbReference>
<proteinExistence type="predicted"/>
<evidence type="ECO:0000256" key="1">
    <source>
        <dbReference type="ARBA" id="ARBA00004442"/>
    </source>
</evidence>
<keyword evidence="5" id="KW-0998">Cell outer membrane</keyword>
<dbReference type="Gene3D" id="1.20.1600.10">
    <property type="entry name" value="Outer membrane efflux proteins (OEP)"/>
    <property type="match status" value="1"/>
</dbReference>
<reference evidence="8 9" key="1">
    <citation type="submission" date="2019-02" db="EMBL/GenBank/DDBJ databases">
        <title>Deep-cultivation of Planctomycetes and their phenomic and genomic characterization uncovers novel biology.</title>
        <authorList>
            <person name="Wiegand S."/>
            <person name="Jogler M."/>
            <person name="Boedeker C."/>
            <person name="Pinto D."/>
            <person name="Vollmers J."/>
            <person name="Rivas-Marin E."/>
            <person name="Kohn T."/>
            <person name="Peeters S.H."/>
            <person name="Heuer A."/>
            <person name="Rast P."/>
            <person name="Oberbeckmann S."/>
            <person name="Bunk B."/>
            <person name="Jeske O."/>
            <person name="Meyerdierks A."/>
            <person name="Storesund J.E."/>
            <person name="Kallscheuer N."/>
            <person name="Luecker S."/>
            <person name="Lage O.M."/>
            <person name="Pohl T."/>
            <person name="Merkel B.J."/>
            <person name="Hornburger P."/>
            <person name="Mueller R.-W."/>
            <person name="Bruemmer F."/>
            <person name="Labrenz M."/>
            <person name="Spormann A.M."/>
            <person name="Op Den Camp H."/>
            <person name="Overmann J."/>
            <person name="Amann R."/>
            <person name="Jetten M.S.M."/>
            <person name="Mascher T."/>
            <person name="Medema M.H."/>
            <person name="Devos D.P."/>
            <person name="Kaster A.-K."/>
            <person name="Ovreas L."/>
            <person name="Rohde M."/>
            <person name="Galperin M.Y."/>
            <person name="Jogler C."/>
        </authorList>
    </citation>
    <scope>NUCLEOTIDE SEQUENCE [LARGE SCALE GENOMIC DNA]</scope>
    <source>
        <strain evidence="8 9">Pla100</strain>
    </source>
</reference>